<evidence type="ECO:0000313" key="7">
    <source>
        <dbReference type="Proteomes" id="UP000300879"/>
    </source>
</evidence>
<dbReference type="GO" id="GO:0000105">
    <property type="term" value="P:L-histidine biosynthetic process"/>
    <property type="evidence" value="ECO:0007669"/>
    <property type="project" value="UniProtKB-KW"/>
</dbReference>
<protein>
    <recommendedName>
        <fullName evidence="8">1-(5-phosphoribosyl)-5-((5-phosphoribosylamino)methylideneamino)imidazole-4-carboxamide isomerase</fullName>
    </recommendedName>
</protein>
<comment type="pathway">
    <text evidence="4">Amino-acid biosynthesis.</text>
</comment>
<reference evidence="6 7" key="1">
    <citation type="submission" date="2019-05" db="EMBL/GenBank/DDBJ databases">
        <authorList>
            <person name="Chen C."/>
        </authorList>
    </citation>
    <scope>NUCLEOTIDE SEQUENCE [LARGE SCALE GENOMIC DNA]</scope>
    <source>
        <strain evidence="6 7">HB172198</strain>
    </source>
</reference>
<comment type="similarity">
    <text evidence="1 5">Belongs to the HisA/HisF family.</text>
</comment>
<evidence type="ECO:0000256" key="4">
    <source>
        <dbReference type="ARBA" id="ARBA00029440"/>
    </source>
</evidence>
<keyword evidence="3 5" id="KW-0368">Histidine biosynthesis</keyword>
<dbReference type="SUPFAM" id="SSF51366">
    <property type="entry name" value="Ribulose-phoshate binding barrel"/>
    <property type="match status" value="1"/>
</dbReference>
<dbReference type="InterPro" id="IPR013785">
    <property type="entry name" value="Aldolase_TIM"/>
</dbReference>
<dbReference type="InterPro" id="IPR006062">
    <property type="entry name" value="His_biosynth"/>
</dbReference>
<organism evidence="6 7">
    <name type="scientific">Paenibacillus algicola</name>
    <dbReference type="NCBI Taxonomy" id="2565926"/>
    <lineage>
        <taxon>Bacteria</taxon>
        <taxon>Bacillati</taxon>
        <taxon>Bacillota</taxon>
        <taxon>Bacilli</taxon>
        <taxon>Bacillales</taxon>
        <taxon>Paenibacillaceae</taxon>
        <taxon>Paenibacillus</taxon>
    </lineage>
</organism>
<evidence type="ECO:0000256" key="5">
    <source>
        <dbReference type="RuleBase" id="RU003657"/>
    </source>
</evidence>
<dbReference type="Proteomes" id="UP000300879">
    <property type="component" value="Chromosome"/>
</dbReference>
<dbReference type="InterPro" id="IPR011060">
    <property type="entry name" value="RibuloseP-bd_barrel"/>
</dbReference>
<accession>A0A4P8XGN0</accession>
<keyword evidence="2 5" id="KW-0028">Amino-acid biosynthesis</keyword>
<dbReference type="KEGG" id="palo:E6C60_0676"/>
<sequence length="236" mass="27059">MGYIYPKNFNKEWRLNIDIKDGVVVGRETEELESFFLNLEQERIPVCLVDINASQGEGSNNPFIHKKLQERKGQYWYAGGVVDIESVEKYMTMGARGVIISSGIYKNDRLNSVFLKELRDNFGINDYIISVDFEENRMVTKGFSESVNMEMELVLEELYTLLSQGTNIQLIDVKVSKMRLQPNLSMLQIVADRYSDIFKLWYGGNICSWDQFLVVQGIGFSPTLGRAYLEGDLGLM</sequence>
<evidence type="ECO:0000256" key="3">
    <source>
        <dbReference type="ARBA" id="ARBA00023102"/>
    </source>
</evidence>
<proteinExistence type="inferred from homology"/>
<name>A0A4P8XGN0_9BACL</name>
<evidence type="ECO:0000313" key="6">
    <source>
        <dbReference type="EMBL" id="QCT01398.1"/>
    </source>
</evidence>
<evidence type="ECO:0008006" key="8">
    <source>
        <dbReference type="Google" id="ProtNLM"/>
    </source>
</evidence>
<evidence type="ECO:0000256" key="2">
    <source>
        <dbReference type="ARBA" id="ARBA00022605"/>
    </source>
</evidence>
<keyword evidence="7" id="KW-1185">Reference proteome</keyword>
<dbReference type="Gene3D" id="3.20.20.70">
    <property type="entry name" value="Aldolase class I"/>
    <property type="match status" value="1"/>
</dbReference>
<evidence type="ECO:0000256" key="1">
    <source>
        <dbReference type="ARBA" id="ARBA00009667"/>
    </source>
</evidence>
<dbReference type="AlphaFoldDB" id="A0A4P8XGN0"/>
<gene>
    <name evidence="6" type="ORF">E6C60_0676</name>
</gene>
<dbReference type="EMBL" id="CP040396">
    <property type="protein sequence ID" value="QCT01398.1"/>
    <property type="molecule type" value="Genomic_DNA"/>
</dbReference>
<dbReference type="Pfam" id="PF00977">
    <property type="entry name" value="His_biosynth"/>
    <property type="match status" value="1"/>
</dbReference>